<evidence type="ECO:0000256" key="8">
    <source>
        <dbReference type="SAM" id="MobiDB-lite"/>
    </source>
</evidence>
<evidence type="ECO:0000313" key="11">
    <source>
        <dbReference type="Proteomes" id="UP000031549"/>
    </source>
</evidence>
<feature type="domain" description="DNA replication/recombination mediator RecO N-terminal" evidence="9">
    <location>
        <begin position="1"/>
        <end position="80"/>
    </location>
</feature>
<comment type="function">
    <text evidence="7">Involved in DNA repair and RecF pathway recombination.</text>
</comment>
<dbReference type="Gene3D" id="1.20.1440.120">
    <property type="entry name" value="Recombination protein O, C-terminal domain"/>
    <property type="match status" value="1"/>
</dbReference>
<accession>A0A846HIB3</accession>
<dbReference type="SUPFAM" id="SSF57863">
    <property type="entry name" value="ArfGap/RecO-like zinc finger"/>
    <property type="match status" value="1"/>
</dbReference>
<dbReference type="GO" id="GO:0006302">
    <property type="term" value="P:double-strand break repair"/>
    <property type="evidence" value="ECO:0007669"/>
    <property type="project" value="TreeGrafter"/>
</dbReference>
<evidence type="ECO:0000259" key="9">
    <source>
        <dbReference type="Pfam" id="PF11967"/>
    </source>
</evidence>
<evidence type="ECO:0000313" key="10">
    <source>
        <dbReference type="EMBL" id="NEU77237.1"/>
    </source>
</evidence>
<dbReference type="InterPro" id="IPR022572">
    <property type="entry name" value="DNA_rep/recomb_RecO_N"/>
</dbReference>
<evidence type="ECO:0000256" key="1">
    <source>
        <dbReference type="ARBA" id="ARBA00007452"/>
    </source>
</evidence>
<keyword evidence="11" id="KW-1185">Reference proteome</keyword>
<gene>
    <name evidence="7 10" type="primary">recO</name>
    <name evidence="10" type="ORF">PI95_033315</name>
</gene>
<feature type="compositionally biased region" description="Basic and acidic residues" evidence="8">
    <location>
        <begin position="235"/>
        <end position="247"/>
    </location>
</feature>
<dbReference type="GO" id="GO:0043590">
    <property type="term" value="C:bacterial nucleoid"/>
    <property type="evidence" value="ECO:0007669"/>
    <property type="project" value="TreeGrafter"/>
</dbReference>
<dbReference type="InterPro" id="IPR037278">
    <property type="entry name" value="ARFGAP/RecO"/>
</dbReference>
<dbReference type="InterPro" id="IPR042242">
    <property type="entry name" value="RecO_C"/>
</dbReference>
<keyword evidence="5 7" id="KW-0234">DNA repair</keyword>
<dbReference type="PANTHER" id="PTHR33991">
    <property type="entry name" value="DNA REPAIR PROTEIN RECO"/>
    <property type="match status" value="1"/>
</dbReference>
<evidence type="ECO:0000256" key="5">
    <source>
        <dbReference type="ARBA" id="ARBA00023204"/>
    </source>
</evidence>
<comment type="caution">
    <text evidence="10">The sequence shown here is derived from an EMBL/GenBank/DDBJ whole genome shotgun (WGS) entry which is preliminary data.</text>
</comment>
<dbReference type="Gene3D" id="2.40.50.140">
    <property type="entry name" value="Nucleic acid-binding proteins"/>
    <property type="match status" value="1"/>
</dbReference>
<feature type="compositionally biased region" description="Basic and acidic residues" evidence="8">
    <location>
        <begin position="197"/>
        <end position="212"/>
    </location>
</feature>
<dbReference type="HAMAP" id="MF_00201">
    <property type="entry name" value="RecO"/>
    <property type="match status" value="1"/>
</dbReference>
<dbReference type="InterPro" id="IPR003717">
    <property type="entry name" value="RecO"/>
</dbReference>
<dbReference type="Pfam" id="PF02565">
    <property type="entry name" value="RecO_C"/>
    <property type="match status" value="1"/>
</dbReference>
<evidence type="ECO:0000256" key="6">
    <source>
        <dbReference type="ARBA" id="ARBA00033409"/>
    </source>
</evidence>
<feature type="region of interest" description="Disordered" evidence="8">
    <location>
        <begin position="197"/>
        <end position="269"/>
    </location>
</feature>
<evidence type="ECO:0000256" key="4">
    <source>
        <dbReference type="ARBA" id="ARBA00023172"/>
    </source>
</evidence>
<evidence type="ECO:0000256" key="3">
    <source>
        <dbReference type="ARBA" id="ARBA00022763"/>
    </source>
</evidence>
<organism evidence="10 11">
    <name type="scientific">Hassallia byssoidea VB512170</name>
    <dbReference type="NCBI Taxonomy" id="1304833"/>
    <lineage>
        <taxon>Bacteria</taxon>
        <taxon>Bacillati</taxon>
        <taxon>Cyanobacteriota</taxon>
        <taxon>Cyanophyceae</taxon>
        <taxon>Nostocales</taxon>
        <taxon>Tolypothrichaceae</taxon>
        <taxon>Hassallia</taxon>
    </lineage>
</organism>
<dbReference type="PANTHER" id="PTHR33991:SF1">
    <property type="entry name" value="DNA REPAIR PROTEIN RECO"/>
    <property type="match status" value="1"/>
</dbReference>
<keyword evidence="4 7" id="KW-0233">DNA recombination</keyword>
<keyword evidence="3 7" id="KW-0227">DNA damage</keyword>
<evidence type="ECO:0000256" key="2">
    <source>
        <dbReference type="ARBA" id="ARBA00021310"/>
    </source>
</evidence>
<dbReference type="Proteomes" id="UP000031549">
    <property type="component" value="Unassembled WGS sequence"/>
</dbReference>
<dbReference type="GO" id="GO:0006310">
    <property type="term" value="P:DNA recombination"/>
    <property type="evidence" value="ECO:0007669"/>
    <property type="project" value="UniProtKB-UniRule"/>
</dbReference>
<dbReference type="InterPro" id="IPR012340">
    <property type="entry name" value="NA-bd_OB-fold"/>
</dbReference>
<comment type="similarity">
    <text evidence="1 7">Belongs to the RecO family.</text>
</comment>
<protein>
    <recommendedName>
        <fullName evidence="2 7">DNA repair protein RecO</fullName>
    </recommendedName>
    <alternativeName>
        <fullName evidence="6 7">Recombination protein O</fullName>
    </alternativeName>
</protein>
<dbReference type="SUPFAM" id="SSF50249">
    <property type="entry name" value="Nucleic acid-binding proteins"/>
    <property type="match status" value="1"/>
</dbReference>
<dbReference type="EMBL" id="JTCM02000167">
    <property type="protein sequence ID" value="NEU77237.1"/>
    <property type="molecule type" value="Genomic_DNA"/>
</dbReference>
<dbReference type="AlphaFoldDB" id="A0A846HIB3"/>
<dbReference type="Pfam" id="PF11967">
    <property type="entry name" value="RecO_N"/>
    <property type="match status" value="1"/>
</dbReference>
<name>A0A846HIB3_9CYAN</name>
<reference evidence="10 11" key="1">
    <citation type="journal article" date="2015" name="Genome Announc.">
        <title>Draft Genome Sequence of Cyanobacterium Hassallia byssoidea Strain VB512170, Isolated from Monuments in India.</title>
        <authorList>
            <person name="Singh D."/>
            <person name="Chandrababunaidu M.M."/>
            <person name="Panda A."/>
            <person name="Sen D."/>
            <person name="Bhattacharyya S."/>
            <person name="Adhikary S.P."/>
            <person name="Tripathy S."/>
        </authorList>
    </citation>
    <scope>NUCLEOTIDE SEQUENCE [LARGE SCALE GENOMIC DNA]</scope>
    <source>
        <strain evidence="10 11">VB512170</strain>
    </source>
</reference>
<feature type="compositionally biased region" description="Pro residues" evidence="8">
    <location>
        <begin position="253"/>
        <end position="264"/>
    </location>
</feature>
<proteinExistence type="inferred from homology"/>
<dbReference type="NCBIfam" id="TIGR00613">
    <property type="entry name" value="reco"/>
    <property type="match status" value="1"/>
</dbReference>
<sequence length="348" mass="38005">MSRTYKATGINLKTQAFGEADRLVTILTREFGLIRAIAPGARKHKSSLGGRSGMFVVNELLIAQGRSLDKITQAQTIKTYPGLGKDLGKLAASQYLAEIVLCQALSEQPQEELYELLNEHLGRLEAIPTTQVKSIFAHLAHAVFHLLANSGLTPQVQVCCLTQSPLIPDFLDPNPQVGFSVSAGGTVSLQALERLRKEGEKGRGGEWERGGQGEDTSVRGWRSEERVRGQGGLLGDKETRRQGDKENNSFSPPISPSPPLPISPSSPGYETIVHRQEIPVLSSRLNATELAMLQQLSQPEIMPIDAANDGWLSVEQILRLYAQYHLGRPIRSAALIDSYFAANYDATV</sequence>
<evidence type="ECO:0000256" key="7">
    <source>
        <dbReference type="HAMAP-Rule" id="MF_00201"/>
    </source>
</evidence>